<proteinExistence type="predicted"/>
<dbReference type="AlphaFoldDB" id="A0A9W9WQX0"/>
<dbReference type="Proteomes" id="UP001148312">
    <property type="component" value="Unassembled WGS sequence"/>
</dbReference>
<dbReference type="RefSeq" id="XP_056786591.1">
    <property type="nucleotide sequence ID" value="XM_056938209.1"/>
</dbReference>
<evidence type="ECO:0000313" key="2">
    <source>
        <dbReference type="EMBL" id="KAJ5472045.1"/>
    </source>
</evidence>
<keyword evidence="3" id="KW-1185">Reference proteome</keyword>
<evidence type="ECO:0000313" key="3">
    <source>
        <dbReference type="Proteomes" id="UP001148312"/>
    </source>
</evidence>
<evidence type="ECO:0000256" key="1">
    <source>
        <dbReference type="ARBA" id="ARBA00005179"/>
    </source>
</evidence>
<name>A0A9W9WQX0_9EURO</name>
<dbReference type="PANTHER" id="PTHR39598">
    <property type="entry name" value="AUSTINOL SYNTHESIS PROTEIN F-RELATED"/>
    <property type="match status" value="1"/>
</dbReference>
<comment type="pathway">
    <text evidence="1">Secondary metabolite biosynthesis.</text>
</comment>
<dbReference type="EMBL" id="JAPWDQ010000013">
    <property type="protein sequence ID" value="KAJ5472045.1"/>
    <property type="molecule type" value="Genomic_DNA"/>
</dbReference>
<dbReference type="PANTHER" id="PTHR39598:SF1">
    <property type="entry name" value="AUSTINOID BIOSYNTHESIS CLUSTERS PROTEIN F-RELATED"/>
    <property type="match status" value="1"/>
</dbReference>
<sequence length="158" mass="17732">MPTLYEQCGDTALAFIGSFQGSVPEAIIAHRAKNCLHRIRSGSLSSGPMTNAEYCAWVKSLMPVMRNFQLHLQEGHLPIIDATQRKVTLYLRSTSDTDFGNYSNEYIWILSLDDTGRKVNDIMEFTDSEYTSNWIPKLMKAAVLKGTNMVSLGNYSRG</sequence>
<reference evidence="2" key="1">
    <citation type="submission" date="2022-12" db="EMBL/GenBank/DDBJ databases">
        <authorList>
            <person name="Petersen C."/>
        </authorList>
    </citation>
    <scope>NUCLEOTIDE SEQUENCE</scope>
    <source>
        <strain evidence="2">IBT 30728</strain>
    </source>
</reference>
<dbReference type="InterPro" id="IPR050977">
    <property type="entry name" value="Fungal_Meroterpenoid_Isomerase"/>
</dbReference>
<reference evidence="2" key="2">
    <citation type="journal article" date="2023" name="IMA Fungus">
        <title>Comparative genomic study of the Penicillium genus elucidates a diverse pangenome and 15 lateral gene transfer events.</title>
        <authorList>
            <person name="Petersen C."/>
            <person name="Sorensen T."/>
            <person name="Nielsen M.R."/>
            <person name="Sondergaard T.E."/>
            <person name="Sorensen J.L."/>
            <person name="Fitzpatrick D.A."/>
            <person name="Frisvad J.C."/>
            <person name="Nielsen K.L."/>
        </authorList>
    </citation>
    <scope>NUCLEOTIDE SEQUENCE</scope>
    <source>
        <strain evidence="2">IBT 30728</strain>
    </source>
</reference>
<accession>A0A9W9WQX0</accession>
<dbReference type="GeneID" id="81628459"/>
<comment type="caution">
    <text evidence="2">The sequence shown here is derived from an EMBL/GenBank/DDBJ whole genome shotgun (WGS) entry which is preliminary data.</text>
</comment>
<gene>
    <name evidence="2" type="ORF">N7539_008614</name>
</gene>
<organism evidence="2 3">
    <name type="scientific">Penicillium diatomitis</name>
    <dbReference type="NCBI Taxonomy" id="2819901"/>
    <lineage>
        <taxon>Eukaryota</taxon>
        <taxon>Fungi</taxon>
        <taxon>Dikarya</taxon>
        <taxon>Ascomycota</taxon>
        <taxon>Pezizomycotina</taxon>
        <taxon>Eurotiomycetes</taxon>
        <taxon>Eurotiomycetidae</taxon>
        <taxon>Eurotiales</taxon>
        <taxon>Aspergillaceae</taxon>
        <taxon>Penicillium</taxon>
    </lineage>
</organism>
<protein>
    <submittedName>
        <fullName evidence="2">Uncharacterized protein</fullName>
    </submittedName>
</protein>